<dbReference type="InterPro" id="IPR046848">
    <property type="entry name" value="E_motif"/>
</dbReference>
<dbReference type="InterPro" id="IPR002885">
    <property type="entry name" value="PPR_rpt"/>
</dbReference>
<reference evidence="5" key="1">
    <citation type="journal article" date="2010" name="Nat. Biotechnol.">
        <title>Draft genome sequence of the oilseed species Ricinus communis.</title>
        <authorList>
            <person name="Chan A.P."/>
            <person name="Crabtree J."/>
            <person name="Zhao Q."/>
            <person name="Lorenzi H."/>
            <person name="Orvis J."/>
            <person name="Puiu D."/>
            <person name="Melake-Berhan A."/>
            <person name="Jones K.M."/>
            <person name="Redman J."/>
            <person name="Chen G."/>
            <person name="Cahoon E.B."/>
            <person name="Gedil M."/>
            <person name="Stanke M."/>
            <person name="Haas B.J."/>
            <person name="Wortman J.R."/>
            <person name="Fraser-Liggett C.M."/>
            <person name="Ravel J."/>
            <person name="Rabinowicz P.D."/>
        </authorList>
    </citation>
    <scope>NUCLEOTIDE SEQUENCE [LARGE SCALE GENOMIC DNA]</scope>
    <source>
        <strain evidence="5">cv. Hale</strain>
    </source>
</reference>
<gene>
    <name evidence="4" type="ORF">RCOM_0302730</name>
</gene>
<dbReference type="PROSITE" id="PS51375">
    <property type="entry name" value="PPR"/>
    <property type="match status" value="5"/>
</dbReference>
<evidence type="ECO:0000313" key="5">
    <source>
        <dbReference type="Proteomes" id="UP000008311"/>
    </source>
</evidence>
<dbReference type="EMBL" id="EQ974306">
    <property type="protein sequence ID" value="EEF30631.1"/>
    <property type="molecule type" value="Genomic_DNA"/>
</dbReference>
<keyword evidence="5" id="KW-1185">Reference proteome</keyword>
<dbReference type="Pfam" id="PF01535">
    <property type="entry name" value="PPR"/>
    <property type="match status" value="2"/>
</dbReference>
<dbReference type="Proteomes" id="UP000008311">
    <property type="component" value="Unassembled WGS sequence"/>
</dbReference>
<dbReference type="NCBIfam" id="TIGR00756">
    <property type="entry name" value="PPR"/>
    <property type="match status" value="5"/>
</dbReference>
<feature type="repeat" description="PPR" evidence="3">
    <location>
        <begin position="284"/>
        <end position="318"/>
    </location>
</feature>
<evidence type="ECO:0000313" key="4">
    <source>
        <dbReference type="EMBL" id="EEF30631.1"/>
    </source>
</evidence>
<organism evidence="4 5">
    <name type="scientific">Ricinus communis</name>
    <name type="common">Castor bean</name>
    <dbReference type="NCBI Taxonomy" id="3988"/>
    <lineage>
        <taxon>Eukaryota</taxon>
        <taxon>Viridiplantae</taxon>
        <taxon>Streptophyta</taxon>
        <taxon>Embryophyta</taxon>
        <taxon>Tracheophyta</taxon>
        <taxon>Spermatophyta</taxon>
        <taxon>Magnoliopsida</taxon>
        <taxon>eudicotyledons</taxon>
        <taxon>Gunneridae</taxon>
        <taxon>Pentapetalae</taxon>
        <taxon>rosids</taxon>
        <taxon>fabids</taxon>
        <taxon>Malpighiales</taxon>
        <taxon>Euphorbiaceae</taxon>
        <taxon>Acalyphoideae</taxon>
        <taxon>Acalypheae</taxon>
        <taxon>Ricinus</taxon>
    </lineage>
</organism>
<dbReference type="Gene3D" id="1.25.40.10">
    <property type="entry name" value="Tetratricopeptide repeat domain"/>
    <property type="match status" value="3"/>
</dbReference>
<dbReference type="GO" id="GO:0003729">
    <property type="term" value="F:mRNA binding"/>
    <property type="evidence" value="ECO:0007669"/>
    <property type="project" value="UniProtKB-ARBA"/>
</dbReference>
<feature type="repeat" description="PPR" evidence="3">
    <location>
        <begin position="319"/>
        <end position="354"/>
    </location>
</feature>
<comment type="similarity">
    <text evidence="1">Belongs to the PPR family. PCMP-H subfamily.</text>
</comment>
<feature type="repeat" description="PPR" evidence="3">
    <location>
        <begin position="86"/>
        <end position="120"/>
    </location>
</feature>
<dbReference type="GO" id="GO:0009451">
    <property type="term" value="P:RNA modification"/>
    <property type="evidence" value="ECO:0000318"/>
    <property type="project" value="GO_Central"/>
</dbReference>
<accession>B9T0K6</accession>
<dbReference type="FunFam" id="1.25.40.10:FF:000690">
    <property type="entry name" value="Pentatricopeptide repeat-containing protein"/>
    <property type="match status" value="1"/>
</dbReference>
<dbReference type="InParanoid" id="B9T0K6"/>
<dbReference type="eggNOG" id="KOG4197">
    <property type="taxonomic scope" value="Eukaryota"/>
</dbReference>
<feature type="repeat" description="PPR" evidence="3">
    <location>
        <begin position="183"/>
        <end position="217"/>
    </location>
</feature>
<dbReference type="InterPro" id="IPR046960">
    <property type="entry name" value="PPR_At4g14850-like_plant"/>
</dbReference>
<dbReference type="InterPro" id="IPR011990">
    <property type="entry name" value="TPR-like_helical_dom_sf"/>
</dbReference>
<evidence type="ECO:0000256" key="1">
    <source>
        <dbReference type="ARBA" id="ARBA00006643"/>
    </source>
</evidence>
<name>B9T0K6_RICCO</name>
<dbReference type="PANTHER" id="PTHR47926:SF529">
    <property type="entry name" value="TETRATRICOPEPTIDE-LIKE HELICAL DOMAIN SUPERFAMILY"/>
    <property type="match status" value="1"/>
</dbReference>
<dbReference type="Pfam" id="PF20431">
    <property type="entry name" value="E_motif"/>
    <property type="match status" value="1"/>
</dbReference>
<dbReference type="Pfam" id="PF13041">
    <property type="entry name" value="PPR_2"/>
    <property type="match status" value="3"/>
</dbReference>
<dbReference type="FunFam" id="1.25.40.10:FF:000348">
    <property type="entry name" value="Pentatricopeptide repeat-containing protein chloroplastic"/>
    <property type="match status" value="1"/>
</dbReference>
<dbReference type="PANTHER" id="PTHR47926">
    <property type="entry name" value="PENTATRICOPEPTIDE REPEAT-CONTAINING PROTEIN"/>
    <property type="match status" value="1"/>
</dbReference>
<dbReference type="AlphaFoldDB" id="B9T0K6"/>
<feature type="repeat" description="PPR" evidence="3">
    <location>
        <begin position="152"/>
        <end position="182"/>
    </location>
</feature>
<sequence>MHEVRQLHAQFVVSGLLNHHSLCGRRLLESYVTMSEISYARSIFERIPYLDVFVYNTMIRGLMLGKRPYDSLLLFNELLLGCLKPDNYTYTFVLKACSNQKALPEGKQVHCQIIKAGISPNTHIHSSLIHMYTSSGSIVEAECVLREFSEENTLAKNSMISGYLSKGHVDKARAMFDQMKAKDVASWSAIITGCTKNGMHTEALALFEDMMVSHTLPNESALVSLLSACAHLGALHQGRWIHAYIDRIGADMSIRLSTALIDMYAKCGDIQSGYKFFRKMPRRDIVTWGAIISGFAIYGQAKKCFELFEEMLADGIYPNGVIFVAILSACSHAGYVEEGKLYFNQMMVDLGIRPSIEHYGCMVDLLGRAGRLKEAEEFIISMPEKPNSVIWGSMLSACRTHNDLNRGSWAFRHLIELEPRSGDRYKLAGLMFGNAGEKQEATKIRKMIEDQGMETTSGSSFIEVDGTIHEFLVGDTIHNEAAEIYKVWKGLNGLLEAA</sequence>
<evidence type="ECO:0000256" key="3">
    <source>
        <dbReference type="PROSITE-ProRule" id="PRU00708"/>
    </source>
</evidence>
<protein>
    <submittedName>
        <fullName evidence="4">Pentatricopeptide repeat-containing protein, putative</fullName>
    </submittedName>
</protein>
<evidence type="ECO:0000256" key="2">
    <source>
        <dbReference type="ARBA" id="ARBA00022737"/>
    </source>
</evidence>
<proteinExistence type="inferred from homology"/>
<keyword evidence="2" id="KW-0677">Repeat</keyword>